<protein>
    <submittedName>
        <fullName evidence="2">Uncharacterized protein</fullName>
    </submittedName>
</protein>
<reference evidence="3" key="1">
    <citation type="submission" date="2016-10" db="EMBL/GenBank/DDBJ databases">
        <authorList>
            <person name="Varghese N."/>
            <person name="Submissions S."/>
        </authorList>
    </citation>
    <scope>NUCLEOTIDE SEQUENCE [LARGE SCALE GENOMIC DNA]</scope>
    <source>
        <strain evidence="3">DSM 25927</strain>
    </source>
</reference>
<dbReference type="EMBL" id="FOFS01000009">
    <property type="protein sequence ID" value="SEQ69883.1"/>
    <property type="molecule type" value="Genomic_DNA"/>
</dbReference>
<evidence type="ECO:0000313" key="2">
    <source>
        <dbReference type="EMBL" id="SEQ69883.1"/>
    </source>
</evidence>
<keyword evidence="1" id="KW-0812">Transmembrane</keyword>
<dbReference type="Proteomes" id="UP000199233">
    <property type="component" value="Unassembled WGS sequence"/>
</dbReference>
<keyword evidence="3" id="KW-1185">Reference proteome</keyword>
<accession>A0A1H9I5P6</accession>
<gene>
    <name evidence="2" type="ORF">SAMN04488038_109191</name>
</gene>
<proteinExistence type="predicted"/>
<keyword evidence="1" id="KW-0472">Membrane</keyword>
<organism evidence="2 3">
    <name type="scientific">Solimonas aquatica</name>
    <dbReference type="NCBI Taxonomy" id="489703"/>
    <lineage>
        <taxon>Bacteria</taxon>
        <taxon>Pseudomonadati</taxon>
        <taxon>Pseudomonadota</taxon>
        <taxon>Gammaproteobacteria</taxon>
        <taxon>Nevskiales</taxon>
        <taxon>Nevskiaceae</taxon>
        <taxon>Solimonas</taxon>
    </lineage>
</organism>
<evidence type="ECO:0000256" key="1">
    <source>
        <dbReference type="SAM" id="Phobius"/>
    </source>
</evidence>
<keyword evidence="1" id="KW-1133">Transmembrane helix</keyword>
<dbReference type="AlphaFoldDB" id="A0A1H9I5P6"/>
<name>A0A1H9I5P6_9GAMM</name>
<dbReference type="NCBIfam" id="NF045611">
    <property type="entry name" value="small_CydP"/>
    <property type="match status" value="1"/>
</dbReference>
<sequence>MTIFSLGLLRELSIVIALKLCALFLLWWLFVRDSTVAVDTQSVTDHFNTVEQRSHP</sequence>
<dbReference type="InterPro" id="IPR054636">
    <property type="entry name" value="CydP"/>
</dbReference>
<dbReference type="RefSeq" id="WP_177188980.1">
    <property type="nucleotide sequence ID" value="NZ_FOFS01000009.1"/>
</dbReference>
<feature type="transmembrane region" description="Helical" evidence="1">
    <location>
        <begin position="12"/>
        <end position="30"/>
    </location>
</feature>
<evidence type="ECO:0000313" key="3">
    <source>
        <dbReference type="Proteomes" id="UP000199233"/>
    </source>
</evidence>
<dbReference type="STRING" id="489703.SAMN04488038_109191"/>